<name>A0A8T0U8S2_PANVG</name>
<dbReference type="EMBL" id="CM029042">
    <property type="protein sequence ID" value="KAG2619210.1"/>
    <property type="molecule type" value="Genomic_DNA"/>
</dbReference>
<sequence length="53" mass="5784">MGGRLFERDVLVGGPTCQAPAGSTWTVLRCSQRVNSRLSEEHMPDATHSLISQ</sequence>
<accession>A0A8T0U8S2</accession>
<organism evidence="1 2">
    <name type="scientific">Panicum virgatum</name>
    <name type="common">Blackwell switchgrass</name>
    <dbReference type="NCBI Taxonomy" id="38727"/>
    <lineage>
        <taxon>Eukaryota</taxon>
        <taxon>Viridiplantae</taxon>
        <taxon>Streptophyta</taxon>
        <taxon>Embryophyta</taxon>
        <taxon>Tracheophyta</taxon>
        <taxon>Spermatophyta</taxon>
        <taxon>Magnoliopsida</taxon>
        <taxon>Liliopsida</taxon>
        <taxon>Poales</taxon>
        <taxon>Poaceae</taxon>
        <taxon>PACMAD clade</taxon>
        <taxon>Panicoideae</taxon>
        <taxon>Panicodae</taxon>
        <taxon>Paniceae</taxon>
        <taxon>Panicinae</taxon>
        <taxon>Panicum</taxon>
        <taxon>Panicum sect. Hiantes</taxon>
    </lineage>
</organism>
<protein>
    <submittedName>
        <fullName evidence="1">Uncharacterized protein</fullName>
    </submittedName>
</protein>
<dbReference type="AlphaFoldDB" id="A0A8T0U8S2"/>
<dbReference type="Proteomes" id="UP000823388">
    <property type="component" value="Chromosome 3N"/>
</dbReference>
<proteinExistence type="predicted"/>
<gene>
    <name evidence="1" type="ORF">PVAP13_3NG140861</name>
</gene>
<reference evidence="1" key="1">
    <citation type="submission" date="2020-05" db="EMBL/GenBank/DDBJ databases">
        <title>WGS assembly of Panicum virgatum.</title>
        <authorList>
            <person name="Lovell J.T."/>
            <person name="Jenkins J."/>
            <person name="Shu S."/>
            <person name="Juenger T.E."/>
            <person name="Schmutz J."/>
        </authorList>
    </citation>
    <scope>NUCLEOTIDE SEQUENCE</scope>
    <source>
        <strain evidence="1">AP13</strain>
    </source>
</reference>
<keyword evidence="2" id="KW-1185">Reference proteome</keyword>
<evidence type="ECO:0000313" key="2">
    <source>
        <dbReference type="Proteomes" id="UP000823388"/>
    </source>
</evidence>
<comment type="caution">
    <text evidence="1">The sequence shown here is derived from an EMBL/GenBank/DDBJ whole genome shotgun (WGS) entry which is preliminary data.</text>
</comment>
<evidence type="ECO:0000313" key="1">
    <source>
        <dbReference type="EMBL" id="KAG2619210.1"/>
    </source>
</evidence>